<evidence type="ECO:0000313" key="2">
    <source>
        <dbReference type="EMBL" id="GGP16206.1"/>
    </source>
</evidence>
<evidence type="ECO:0008006" key="4">
    <source>
        <dbReference type="Google" id="ProtNLM"/>
    </source>
</evidence>
<dbReference type="RefSeq" id="WP_189143886.1">
    <property type="nucleotide sequence ID" value="NZ_BMNK01000020.1"/>
</dbReference>
<feature type="chain" id="PRO_5037230080" description="Sensor domain-containing protein" evidence="1">
    <location>
        <begin position="29"/>
        <end position="215"/>
    </location>
</feature>
<keyword evidence="1" id="KW-0732">Signal</keyword>
<reference evidence="2" key="1">
    <citation type="journal article" date="2014" name="Int. J. Syst. Evol. Microbiol.">
        <title>Complete genome sequence of Corynebacterium casei LMG S-19264T (=DSM 44701T), isolated from a smear-ripened cheese.</title>
        <authorList>
            <consortium name="US DOE Joint Genome Institute (JGI-PGF)"/>
            <person name="Walter F."/>
            <person name="Albersmeier A."/>
            <person name="Kalinowski J."/>
            <person name="Ruckert C."/>
        </authorList>
    </citation>
    <scope>NUCLEOTIDE SEQUENCE</scope>
    <source>
        <strain evidence="2">CGMCC 4.7430</strain>
    </source>
</reference>
<dbReference type="Proteomes" id="UP000660745">
    <property type="component" value="Unassembled WGS sequence"/>
</dbReference>
<keyword evidence="3" id="KW-1185">Reference proteome</keyword>
<evidence type="ECO:0000313" key="3">
    <source>
        <dbReference type="Proteomes" id="UP000660745"/>
    </source>
</evidence>
<gene>
    <name evidence="2" type="ORF">GCM10012278_79060</name>
</gene>
<protein>
    <recommendedName>
        <fullName evidence="4">Sensor domain-containing protein</fullName>
    </recommendedName>
</protein>
<dbReference type="EMBL" id="BMNK01000020">
    <property type="protein sequence ID" value="GGP16206.1"/>
    <property type="molecule type" value="Genomic_DNA"/>
</dbReference>
<dbReference type="AlphaFoldDB" id="A0A918EAV0"/>
<organism evidence="2 3">
    <name type="scientific">Nonomuraea glycinis</name>
    <dbReference type="NCBI Taxonomy" id="2047744"/>
    <lineage>
        <taxon>Bacteria</taxon>
        <taxon>Bacillati</taxon>
        <taxon>Actinomycetota</taxon>
        <taxon>Actinomycetes</taxon>
        <taxon>Streptosporangiales</taxon>
        <taxon>Streptosporangiaceae</taxon>
        <taxon>Nonomuraea</taxon>
    </lineage>
</organism>
<name>A0A918EAV0_9ACTN</name>
<reference evidence="2" key="2">
    <citation type="submission" date="2020-09" db="EMBL/GenBank/DDBJ databases">
        <authorList>
            <person name="Sun Q."/>
            <person name="Zhou Y."/>
        </authorList>
    </citation>
    <scope>NUCLEOTIDE SEQUENCE</scope>
    <source>
        <strain evidence="2">CGMCC 4.7430</strain>
    </source>
</reference>
<feature type="signal peptide" evidence="1">
    <location>
        <begin position="1"/>
        <end position="28"/>
    </location>
</feature>
<proteinExistence type="predicted"/>
<evidence type="ECO:0000256" key="1">
    <source>
        <dbReference type="SAM" id="SignalP"/>
    </source>
</evidence>
<accession>A0A918EAV0</accession>
<comment type="caution">
    <text evidence="2">The sequence shown here is derived from an EMBL/GenBank/DDBJ whole genome shotgun (WGS) entry which is preliminary data.</text>
</comment>
<sequence>MTSKALRAVAGVAVAGAVVLSGGTVAFAGTAPAIPTGFLLHEKTAREPVKYPDEEKWTISESRTLNLVVNPCRLKSPRDKGRVAMRTIGHTAPEHYSGEQVVIYRSRAAAKAAMASLRAQVVRCVHAAEGSFVTRAYATSVSVGDQAFRFARQNYFESKPAIGGDRAVVVRKARAVAIYTVSGEYGRIRPTDYTRQLAGARTMAAKLCSLPATGC</sequence>